<evidence type="ECO:0000256" key="1">
    <source>
        <dbReference type="SAM" id="MobiDB-lite"/>
    </source>
</evidence>
<dbReference type="EMBL" id="CABDUW010003350">
    <property type="protein sequence ID" value="VTJ89083.1"/>
    <property type="molecule type" value="Genomic_DNA"/>
</dbReference>
<dbReference type="AlphaFoldDB" id="A0A5E4D4E5"/>
<keyword evidence="3" id="KW-1185">Reference proteome</keyword>
<organism evidence="2 3">
    <name type="scientific">Marmota monax</name>
    <name type="common">Woodchuck</name>
    <dbReference type="NCBI Taxonomy" id="9995"/>
    <lineage>
        <taxon>Eukaryota</taxon>
        <taxon>Metazoa</taxon>
        <taxon>Chordata</taxon>
        <taxon>Craniata</taxon>
        <taxon>Vertebrata</taxon>
        <taxon>Euteleostomi</taxon>
        <taxon>Mammalia</taxon>
        <taxon>Eutheria</taxon>
        <taxon>Euarchontoglires</taxon>
        <taxon>Glires</taxon>
        <taxon>Rodentia</taxon>
        <taxon>Sciuromorpha</taxon>
        <taxon>Sciuridae</taxon>
        <taxon>Xerinae</taxon>
        <taxon>Marmotini</taxon>
        <taxon>Marmota</taxon>
    </lineage>
</organism>
<evidence type="ECO:0000313" key="2">
    <source>
        <dbReference type="EMBL" id="VTJ89083.1"/>
    </source>
</evidence>
<comment type="caution">
    <text evidence="2">The sequence shown here is derived from an EMBL/GenBank/DDBJ whole genome shotgun (WGS) entry which is preliminary data.</text>
</comment>
<feature type="non-terminal residue" evidence="2">
    <location>
        <position position="1"/>
    </location>
</feature>
<gene>
    <name evidence="2" type="ORF">MONAX_5E004016</name>
</gene>
<name>A0A5E4D4E5_MARMO</name>
<accession>A0A5E4D4E5</accession>
<reference evidence="2" key="1">
    <citation type="submission" date="2019-04" db="EMBL/GenBank/DDBJ databases">
        <authorList>
            <person name="Alioto T."/>
            <person name="Alioto T."/>
        </authorList>
    </citation>
    <scope>NUCLEOTIDE SEQUENCE [LARGE SCALE GENOMIC DNA]</scope>
</reference>
<sequence>RGNIKGPSQLSRKGHSQQSREHDIQTEGIRESGVVPDSRHRIPGYRSHQYRQLRSLAPATGGMATG</sequence>
<feature type="compositionally biased region" description="Polar residues" evidence="1">
    <location>
        <begin position="1"/>
        <end position="11"/>
    </location>
</feature>
<feature type="non-terminal residue" evidence="2">
    <location>
        <position position="66"/>
    </location>
</feature>
<proteinExistence type="predicted"/>
<protein>
    <submittedName>
        <fullName evidence="2">Uncharacterized protein</fullName>
    </submittedName>
</protein>
<feature type="region of interest" description="Disordered" evidence="1">
    <location>
        <begin position="1"/>
        <end position="66"/>
    </location>
</feature>
<feature type="compositionally biased region" description="Basic and acidic residues" evidence="1">
    <location>
        <begin position="18"/>
        <end position="30"/>
    </location>
</feature>
<evidence type="ECO:0000313" key="3">
    <source>
        <dbReference type="Proteomes" id="UP000335636"/>
    </source>
</evidence>
<dbReference type="Proteomes" id="UP000335636">
    <property type="component" value="Unassembled WGS sequence"/>
</dbReference>